<evidence type="ECO:0000313" key="3">
    <source>
        <dbReference type="Proteomes" id="UP000095672"/>
    </source>
</evidence>
<dbReference type="InterPro" id="IPR006674">
    <property type="entry name" value="HD_domain"/>
</dbReference>
<dbReference type="InterPro" id="IPR052567">
    <property type="entry name" value="OP_Dioxygenase"/>
</dbReference>
<name>A0A1C9W3I3_9GAMM</name>
<feature type="domain" description="HD" evidence="1">
    <location>
        <begin position="58"/>
        <end position="125"/>
    </location>
</feature>
<dbReference type="Pfam" id="PF01966">
    <property type="entry name" value="HD"/>
    <property type="match status" value="1"/>
</dbReference>
<dbReference type="PANTHER" id="PTHR40202">
    <property type="match status" value="1"/>
</dbReference>
<protein>
    <recommendedName>
        <fullName evidence="1">HD domain-containing protein</fullName>
    </recommendedName>
</protein>
<dbReference type="PANTHER" id="PTHR40202:SF1">
    <property type="entry name" value="HD DOMAIN-CONTAINING PROTEIN"/>
    <property type="match status" value="1"/>
</dbReference>
<keyword evidence="3" id="KW-1185">Reference proteome</keyword>
<dbReference type="STRING" id="1769779.AUP74_00228"/>
<dbReference type="KEGG" id="micc:AUP74_00228"/>
<proteinExistence type="predicted"/>
<evidence type="ECO:0000259" key="1">
    <source>
        <dbReference type="Pfam" id="PF01966"/>
    </source>
</evidence>
<reference evidence="3" key="1">
    <citation type="submission" date="2016-01" db="EMBL/GenBank/DDBJ databases">
        <title>Complete genome sequence of Microbulbifer sp. CCB-MM1, a halophile isolated from Matang Mangrove Forest, Perak.</title>
        <authorList>
            <person name="Moh T.H."/>
            <person name="Dinesh B."/>
            <person name="Lau N.-S."/>
            <person name="Go F."/>
            <person name="Alexander Chong S.-C."/>
        </authorList>
    </citation>
    <scope>NUCLEOTIDE SEQUENCE [LARGE SCALE GENOMIC DNA]</scope>
    <source>
        <strain evidence="3">CCB-MM1</strain>
    </source>
</reference>
<dbReference type="AlphaFoldDB" id="A0A1C9W3I3"/>
<organism evidence="2 3">
    <name type="scientific">Microbulbifer aggregans</name>
    <dbReference type="NCBI Taxonomy" id="1769779"/>
    <lineage>
        <taxon>Bacteria</taxon>
        <taxon>Pseudomonadati</taxon>
        <taxon>Pseudomonadota</taxon>
        <taxon>Gammaproteobacteria</taxon>
        <taxon>Cellvibrionales</taxon>
        <taxon>Microbulbiferaceae</taxon>
        <taxon>Microbulbifer</taxon>
    </lineage>
</organism>
<dbReference type="OrthoDB" id="9802857at2"/>
<dbReference type="Proteomes" id="UP000095672">
    <property type="component" value="Chromosome"/>
</dbReference>
<dbReference type="PATRIC" id="fig|1769779.3.peg.224"/>
<dbReference type="SUPFAM" id="SSF109604">
    <property type="entry name" value="HD-domain/PDEase-like"/>
    <property type="match status" value="1"/>
</dbReference>
<sequence length="198" mass="22743">MEDIAEKQAQFTHMENGTAEDWKAIADAFGPFARDLPARILAHLKLLEGDCGGFPVDRLTHCLQTATLAHRDGKDEEYVVCALLHDIGDTLGSFNHADVAAVILEPFVSEENHWMIKHHAIFQGYYFFHHLGMDRNLREQYRDHPYYERTIEFVSKYDAPAFDEKGETLPLEFFEPMVRRVFAKPRKSLYKKAVEAAG</sequence>
<gene>
    <name evidence="2" type="ORF">AUP74_00228</name>
</gene>
<dbReference type="EMBL" id="CP014143">
    <property type="protein sequence ID" value="AOS95700.1"/>
    <property type="molecule type" value="Genomic_DNA"/>
</dbReference>
<evidence type="ECO:0000313" key="2">
    <source>
        <dbReference type="EMBL" id="AOS95700.1"/>
    </source>
</evidence>
<accession>A0A1C9W3I3</accession>
<dbReference type="Gene3D" id="1.10.3210.10">
    <property type="entry name" value="Hypothetical protein af1432"/>
    <property type="match status" value="1"/>
</dbReference>
<dbReference type="RefSeq" id="WP_069945945.1">
    <property type="nucleotide sequence ID" value="NZ_CP014143.1"/>
</dbReference>